<evidence type="ECO:0000313" key="1">
    <source>
        <dbReference type="EnsemblMetazoa" id="Aqu2.1.03212_001"/>
    </source>
</evidence>
<reference evidence="1" key="1">
    <citation type="submission" date="2017-05" db="UniProtKB">
        <authorList>
            <consortium name="EnsemblMetazoa"/>
        </authorList>
    </citation>
    <scope>IDENTIFICATION</scope>
</reference>
<protein>
    <submittedName>
        <fullName evidence="1">Uncharacterized protein</fullName>
    </submittedName>
</protein>
<sequence>MSRKKQCQCFSSELEEKWKRETTKITEDKFKNFINSILDSKDLSTQLSSVKKVQVDILAIRSENHVNTDPDHIDSDHTDLIIVLNILIQMHSVC</sequence>
<name>A0A1X7SM73_AMPQE</name>
<dbReference type="OrthoDB" id="73997at2759"/>
<dbReference type="EnsemblMetazoa" id="Aqu2.1.03212_001">
    <property type="protein sequence ID" value="Aqu2.1.03212_001"/>
    <property type="gene ID" value="Aqu2.1.03212"/>
</dbReference>
<organism evidence="1">
    <name type="scientific">Amphimedon queenslandica</name>
    <name type="common">Sponge</name>
    <dbReference type="NCBI Taxonomy" id="400682"/>
    <lineage>
        <taxon>Eukaryota</taxon>
        <taxon>Metazoa</taxon>
        <taxon>Porifera</taxon>
        <taxon>Demospongiae</taxon>
        <taxon>Heteroscleromorpha</taxon>
        <taxon>Haplosclerida</taxon>
        <taxon>Niphatidae</taxon>
        <taxon>Amphimedon</taxon>
    </lineage>
</organism>
<proteinExistence type="predicted"/>
<accession>A0A1X7SM73</accession>
<dbReference type="AlphaFoldDB" id="A0A1X7SM73"/>
<dbReference type="InParanoid" id="A0A1X7SM73"/>